<keyword evidence="5" id="KW-1185">Reference proteome</keyword>
<dbReference type="GO" id="GO:0008061">
    <property type="term" value="F:chitin binding"/>
    <property type="evidence" value="ECO:0007669"/>
    <property type="project" value="InterPro"/>
</dbReference>
<evidence type="ECO:0000313" key="5">
    <source>
        <dbReference type="Proteomes" id="UP001195483"/>
    </source>
</evidence>
<dbReference type="Proteomes" id="UP001195483">
    <property type="component" value="Unassembled WGS sequence"/>
</dbReference>
<dbReference type="Pfam" id="PF00090">
    <property type="entry name" value="TSP_1"/>
    <property type="match status" value="2"/>
</dbReference>
<evidence type="ECO:0000256" key="2">
    <source>
        <dbReference type="ARBA" id="ARBA00023157"/>
    </source>
</evidence>
<dbReference type="FunFam" id="2.20.100.10:FF:000001">
    <property type="entry name" value="semaphorin-5A isoform X1"/>
    <property type="match status" value="1"/>
</dbReference>
<dbReference type="SUPFAM" id="SSF82895">
    <property type="entry name" value="TSP-1 type 1 repeat"/>
    <property type="match status" value="2"/>
</dbReference>
<gene>
    <name evidence="4" type="ORF">CHS0354_016056</name>
</gene>
<reference evidence="4" key="1">
    <citation type="journal article" date="2021" name="Genome Biol. Evol.">
        <title>A High-Quality Reference Genome for a Parasitic Bivalve with Doubly Uniparental Inheritance (Bivalvia: Unionida).</title>
        <authorList>
            <person name="Smith C.H."/>
        </authorList>
    </citation>
    <scope>NUCLEOTIDE SEQUENCE</scope>
    <source>
        <strain evidence="4">CHS0354</strain>
    </source>
</reference>
<feature type="domain" description="Chitin-binding type-2" evidence="3">
    <location>
        <begin position="240"/>
        <end position="295"/>
    </location>
</feature>
<reference evidence="4" key="2">
    <citation type="journal article" date="2021" name="Genome Biol. Evol.">
        <title>Developing a high-quality reference genome for a parasitic bivalve with doubly uniparental inheritance (Bivalvia: Unionida).</title>
        <authorList>
            <person name="Smith C.H."/>
        </authorList>
    </citation>
    <scope>NUCLEOTIDE SEQUENCE</scope>
    <source>
        <strain evidence="4">CHS0354</strain>
        <tissue evidence="4">Mantle</tissue>
    </source>
</reference>
<reference evidence="4" key="3">
    <citation type="submission" date="2023-05" db="EMBL/GenBank/DDBJ databases">
        <authorList>
            <person name="Smith C.H."/>
        </authorList>
    </citation>
    <scope>NUCLEOTIDE SEQUENCE</scope>
    <source>
        <strain evidence="4">CHS0354</strain>
        <tissue evidence="4">Mantle</tissue>
    </source>
</reference>
<organism evidence="4 5">
    <name type="scientific">Potamilus streckersoni</name>
    <dbReference type="NCBI Taxonomy" id="2493646"/>
    <lineage>
        <taxon>Eukaryota</taxon>
        <taxon>Metazoa</taxon>
        <taxon>Spiralia</taxon>
        <taxon>Lophotrochozoa</taxon>
        <taxon>Mollusca</taxon>
        <taxon>Bivalvia</taxon>
        <taxon>Autobranchia</taxon>
        <taxon>Heteroconchia</taxon>
        <taxon>Palaeoheterodonta</taxon>
        <taxon>Unionida</taxon>
        <taxon>Unionoidea</taxon>
        <taxon>Unionidae</taxon>
        <taxon>Ambleminae</taxon>
        <taxon>Lampsilini</taxon>
        <taxon>Potamilus</taxon>
    </lineage>
</organism>
<dbReference type="PROSITE" id="PS50940">
    <property type="entry name" value="CHIT_BIND_II"/>
    <property type="match status" value="2"/>
</dbReference>
<dbReference type="EMBL" id="JAEAOA010001004">
    <property type="protein sequence ID" value="KAK3601698.1"/>
    <property type="molecule type" value="Genomic_DNA"/>
</dbReference>
<dbReference type="SUPFAM" id="SSF57625">
    <property type="entry name" value="Invertebrate chitin-binding proteins"/>
    <property type="match status" value="2"/>
</dbReference>
<dbReference type="GO" id="GO:0005576">
    <property type="term" value="C:extracellular region"/>
    <property type="evidence" value="ECO:0007669"/>
    <property type="project" value="InterPro"/>
</dbReference>
<dbReference type="SMART" id="SM00209">
    <property type="entry name" value="TSP1"/>
    <property type="match status" value="2"/>
</dbReference>
<keyword evidence="2" id="KW-1015">Disulfide bond</keyword>
<sequence>MGDTCTYQSTCSKAQRYTTKCGFWGWKRCTRYRSVSQSCTQTSSCDYRMVSCDPCSKSCNGGAQVCRYQCRGSLCSLPDLVNVISCNTQHCIINIVFSDWSSWTNGTCSVTCDRGTQVRTRNRTCTNPEPQYVTQPCFGITTESKLDLCNLTQCLSANGGWSDWGDWKWSNECSRSCNGGKRLRYKTRSCTNPAPSNAGKQCTGETYQFMTVECNTQDCPDQSREKNNPKRLMNALLSDEFTCADGDEREKKKQCEKFQVCIDGTWQEMTCNKGTVYNVVTGACNWPANVPGCTNTSDITTRDSETLGEDAFECKSADCGCEAIIDGMTEHPTDCTKFIICLGGNHYVDSCDKGSYWEQSKFSCQPGTC</sequence>
<evidence type="ECO:0000259" key="3">
    <source>
        <dbReference type="PROSITE" id="PS50940"/>
    </source>
</evidence>
<dbReference type="Gene3D" id="2.20.100.10">
    <property type="entry name" value="Thrombospondin type-1 (TSP1) repeat"/>
    <property type="match status" value="2"/>
</dbReference>
<protein>
    <recommendedName>
        <fullName evidence="3">Chitin-binding type-2 domain-containing protein</fullName>
    </recommendedName>
</protein>
<dbReference type="Pfam" id="PF01607">
    <property type="entry name" value="CBM_14"/>
    <property type="match status" value="2"/>
</dbReference>
<evidence type="ECO:0000313" key="4">
    <source>
        <dbReference type="EMBL" id="KAK3601698.1"/>
    </source>
</evidence>
<keyword evidence="1" id="KW-0677">Repeat</keyword>
<dbReference type="InterPro" id="IPR036508">
    <property type="entry name" value="Chitin-bd_dom_sf"/>
</dbReference>
<evidence type="ECO:0000256" key="1">
    <source>
        <dbReference type="ARBA" id="ARBA00022737"/>
    </source>
</evidence>
<accession>A0AAE0T1A7</accession>
<dbReference type="Gene3D" id="2.170.140.10">
    <property type="entry name" value="Chitin binding domain"/>
    <property type="match status" value="2"/>
</dbReference>
<dbReference type="InterPro" id="IPR052065">
    <property type="entry name" value="Compl_asym_regulator"/>
</dbReference>
<dbReference type="PANTHER" id="PTHR22906">
    <property type="entry name" value="PROPERDIN"/>
    <property type="match status" value="1"/>
</dbReference>
<dbReference type="InterPro" id="IPR000884">
    <property type="entry name" value="TSP1_rpt"/>
</dbReference>
<feature type="domain" description="Chitin-binding type-2" evidence="3">
    <location>
        <begin position="316"/>
        <end position="364"/>
    </location>
</feature>
<dbReference type="AlphaFoldDB" id="A0AAE0T1A7"/>
<dbReference type="SMART" id="SM00494">
    <property type="entry name" value="ChtBD2"/>
    <property type="match status" value="2"/>
</dbReference>
<name>A0AAE0T1A7_9BIVA</name>
<proteinExistence type="predicted"/>
<dbReference type="InterPro" id="IPR002557">
    <property type="entry name" value="Chitin-bd_dom"/>
</dbReference>
<dbReference type="InterPro" id="IPR036383">
    <property type="entry name" value="TSP1_rpt_sf"/>
</dbReference>
<comment type="caution">
    <text evidence="4">The sequence shown here is derived from an EMBL/GenBank/DDBJ whole genome shotgun (WGS) entry which is preliminary data.</text>
</comment>
<dbReference type="PROSITE" id="PS50092">
    <property type="entry name" value="TSP1"/>
    <property type="match status" value="2"/>
</dbReference>